<keyword evidence="2" id="KW-1185">Reference proteome</keyword>
<dbReference type="Proteomes" id="UP000193944">
    <property type="component" value="Unassembled WGS sequence"/>
</dbReference>
<reference evidence="1 2" key="2">
    <citation type="submission" date="2016-08" db="EMBL/GenBank/DDBJ databases">
        <title>Pervasive Adenine N6-methylation of Active Genes in Fungi.</title>
        <authorList>
            <consortium name="DOE Joint Genome Institute"/>
            <person name="Mondo S.J."/>
            <person name="Dannebaum R.O."/>
            <person name="Kuo R.C."/>
            <person name="Labutti K."/>
            <person name="Haridas S."/>
            <person name="Kuo A."/>
            <person name="Salamov A."/>
            <person name="Ahrendt S.R."/>
            <person name="Lipzen A."/>
            <person name="Sullivan W."/>
            <person name="Andreopoulos W.B."/>
            <person name="Clum A."/>
            <person name="Lindquist E."/>
            <person name="Daum C."/>
            <person name="Ramamoorthy G.K."/>
            <person name="Gryganskyi A."/>
            <person name="Culley D."/>
            <person name="Magnuson J.K."/>
            <person name="James T.Y."/>
            <person name="O'Malley M.A."/>
            <person name="Stajich J.E."/>
            <person name="Spatafora J.W."/>
            <person name="Visel A."/>
            <person name="Grigoriev I.V."/>
        </authorList>
    </citation>
    <scope>NUCLEOTIDE SEQUENCE [LARGE SCALE GENOMIC DNA]</scope>
    <source>
        <strain evidence="1 2">S4</strain>
    </source>
</reference>
<dbReference type="EMBL" id="MCFG01000545">
    <property type="protein sequence ID" value="ORX64224.1"/>
    <property type="molecule type" value="Genomic_DNA"/>
</dbReference>
<feature type="non-terminal residue" evidence="1">
    <location>
        <position position="207"/>
    </location>
</feature>
<dbReference type="OrthoDB" id="10540601at2759"/>
<dbReference type="AlphaFoldDB" id="A0A1Y1VU04"/>
<comment type="caution">
    <text evidence="1">The sequence shown here is derived from an EMBL/GenBank/DDBJ whole genome shotgun (WGS) entry which is preliminary data.</text>
</comment>
<organism evidence="1 2">
    <name type="scientific">Anaeromyces robustus</name>
    <dbReference type="NCBI Taxonomy" id="1754192"/>
    <lineage>
        <taxon>Eukaryota</taxon>
        <taxon>Fungi</taxon>
        <taxon>Fungi incertae sedis</taxon>
        <taxon>Chytridiomycota</taxon>
        <taxon>Chytridiomycota incertae sedis</taxon>
        <taxon>Neocallimastigomycetes</taxon>
        <taxon>Neocallimastigales</taxon>
        <taxon>Neocallimastigaceae</taxon>
        <taxon>Anaeromyces</taxon>
    </lineage>
</organism>
<protein>
    <submittedName>
        <fullName evidence="1">Uncharacterized protein</fullName>
    </submittedName>
</protein>
<accession>A0A1Y1VU04</accession>
<name>A0A1Y1VU04_9FUNG</name>
<reference evidence="1 2" key="1">
    <citation type="submission" date="2016-08" db="EMBL/GenBank/DDBJ databases">
        <title>A Parts List for Fungal Cellulosomes Revealed by Comparative Genomics.</title>
        <authorList>
            <consortium name="DOE Joint Genome Institute"/>
            <person name="Haitjema C.H."/>
            <person name="Gilmore S.P."/>
            <person name="Henske J.K."/>
            <person name="Solomon K.V."/>
            <person name="De Groot R."/>
            <person name="Kuo A."/>
            <person name="Mondo S.J."/>
            <person name="Salamov A.A."/>
            <person name="Labutti K."/>
            <person name="Zhao Z."/>
            <person name="Chiniquy J."/>
            <person name="Barry K."/>
            <person name="Brewer H.M."/>
            <person name="Purvine S.O."/>
            <person name="Wright A.T."/>
            <person name="Boxma B."/>
            <person name="Van Alen T."/>
            <person name="Hackstein J.H."/>
            <person name="Baker S.E."/>
            <person name="Grigoriev I.V."/>
            <person name="O'Malley M.A."/>
        </authorList>
    </citation>
    <scope>NUCLEOTIDE SEQUENCE [LARGE SCALE GENOMIC DNA]</scope>
    <source>
        <strain evidence="1 2">S4</strain>
    </source>
</reference>
<dbReference type="STRING" id="1754192.A0A1Y1VU04"/>
<evidence type="ECO:0000313" key="2">
    <source>
        <dbReference type="Proteomes" id="UP000193944"/>
    </source>
</evidence>
<evidence type="ECO:0000313" key="1">
    <source>
        <dbReference type="EMBL" id="ORX64224.1"/>
    </source>
</evidence>
<sequence length="207" mass="24289">MPKINHIPPFQKPQFPSGLFKSISFSQKHDYRQRFHEKNNTSGTRIVDVCDENINELKECIKRCGNPEKYIISRISNRKKNDVTESVIVIERIWPDECTLDANSGTKNIFEETSLRLYITYILYQSKISLFIVYCSLIHLIKAGTEARRRIADGTLIQKKSQVISDITELKENEIEYLRKNHVKLPSSLYKKYMLSNQQLENQKHHD</sequence>
<proteinExistence type="predicted"/>
<gene>
    <name evidence="1" type="ORF">BCR32DRAFT_251224</name>
</gene>